<evidence type="ECO:0000313" key="3">
    <source>
        <dbReference type="EMBL" id="KUE76540.1"/>
    </source>
</evidence>
<evidence type="ECO:0000259" key="2">
    <source>
        <dbReference type="Pfam" id="PF21522"/>
    </source>
</evidence>
<dbReference type="SUPFAM" id="SSF53067">
    <property type="entry name" value="Actin-like ATPase domain"/>
    <property type="match status" value="2"/>
</dbReference>
<gene>
    <name evidence="3" type="ORF">ASJ35_07310</name>
</gene>
<dbReference type="AlphaFoldDB" id="A0A0W7TRR5"/>
<dbReference type="EMBL" id="LMUA01000008">
    <property type="protein sequence ID" value="KUE76540.1"/>
    <property type="molecule type" value="Genomic_DNA"/>
</dbReference>
<feature type="domain" description="Actin homologue MreB-like C-terminal" evidence="2">
    <location>
        <begin position="156"/>
        <end position="270"/>
    </location>
</feature>
<dbReference type="Pfam" id="PF21522">
    <property type="entry name" value="MreB-like_C"/>
    <property type="match status" value="1"/>
</dbReference>
<name>A0A0W7TRR5_9FIRM</name>
<dbReference type="InterPro" id="IPR040607">
    <property type="entry name" value="ALP_N"/>
</dbReference>
<dbReference type="Gene3D" id="3.30.420.40">
    <property type="match status" value="2"/>
</dbReference>
<evidence type="ECO:0000313" key="4">
    <source>
        <dbReference type="Proteomes" id="UP000053433"/>
    </source>
</evidence>
<proteinExistence type="predicted"/>
<dbReference type="InterPro" id="IPR043129">
    <property type="entry name" value="ATPase_NBD"/>
</dbReference>
<dbReference type="RefSeq" id="WP_016295836.1">
    <property type="nucleotide sequence ID" value="NZ_DBGEBT010000048.1"/>
</dbReference>
<evidence type="ECO:0000259" key="1">
    <source>
        <dbReference type="Pfam" id="PF17989"/>
    </source>
</evidence>
<feature type="domain" description="Actin-like protein N-terminal" evidence="1">
    <location>
        <begin position="5"/>
        <end position="138"/>
    </location>
</feature>
<reference evidence="3 4" key="1">
    <citation type="submission" date="2015-10" db="EMBL/GenBank/DDBJ databases">
        <title>A novel member of the family Ruminococcaceae isolated from human faeces.</title>
        <authorList>
            <person name="Shkoporov A.N."/>
            <person name="Chaplin A.V."/>
            <person name="Motuzova O.V."/>
            <person name="Kafarskaia L.I."/>
            <person name="Efimov B.A."/>
        </authorList>
    </citation>
    <scope>NUCLEOTIDE SEQUENCE [LARGE SCALE GENOMIC DNA]</scope>
    <source>
        <strain evidence="3 4">668</strain>
    </source>
</reference>
<sequence length="306" mass="34425">MLIAIDHGNYAIKTTNHSFISGLSEHTVKPPMTDEILEYGGKYWTLSGRRLSYMRDKTQDDRYFILTLFAIAKELENGGNYTPVEQVQLAVGLPPEHFGALKDRFANYFKRDGIIKFVYGDRPYSIKIDRVMVFPQAYAAVIPQSSLVVHTVRMFIVDIGGYTTDVLLLKNGKPDLQFCRSLETGIITMNNEIIRKVGALHDMRIEDEHISAVLQCENTILPEDVKETIREATKLHAQDILNQLRELQVDLRSNPAVFIGGGSILLRPFLINSPLVAKADFVESPNANALGYEMLGRKTLSLRPLG</sequence>
<dbReference type="CDD" id="cd10227">
    <property type="entry name" value="ASKHA_NBD_ParM-like"/>
    <property type="match status" value="1"/>
</dbReference>
<protein>
    <submittedName>
        <fullName evidence="3">Uncharacterized protein</fullName>
    </submittedName>
</protein>
<organism evidence="3 4">
    <name type="scientific">Ruthenibacterium lactatiformans</name>
    <dbReference type="NCBI Taxonomy" id="1550024"/>
    <lineage>
        <taxon>Bacteria</taxon>
        <taxon>Bacillati</taxon>
        <taxon>Bacillota</taxon>
        <taxon>Clostridia</taxon>
        <taxon>Eubacteriales</taxon>
        <taxon>Oscillospiraceae</taxon>
        <taxon>Ruthenibacterium</taxon>
    </lineage>
</organism>
<comment type="caution">
    <text evidence="3">The sequence shown here is derived from an EMBL/GenBank/DDBJ whole genome shotgun (WGS) entry which is preliminary data.</text>
</comment>
<dbReference type="InterPro" id="IPR049067">
    <property type="entry name" value="MreB-like_C"/>
</dbReference>
<dbReference type="Pfam" id="PF17989">
    <property type="entry name" value="ALP_N"/>
    <property type="match status" value="1"/>
</dbReference>
<accession>A0A0W7TRR5</accession>
<dbReference type="Proteomes" id="UP000053433">
    <property type="component" value="Unassembled WGS sequence"/>
</dbReference>